<keyword evidence="5" id="KW-0408">Iron</keyword>
<comment type="catalytic activity">
    <reaction evidence="10">
        <text>Fe(2+)(in) + H(+)(out) = Fe(2+)(out) + H(+)(in)</text>
        <dbReference type="Rhea" id="RHEA:29439"/>
        <dbReference type="ChEBI" id="CHEBI:15378"/>
        <dbReference type="ChEBI" id="CHEBI:29033"/>
    </reaction>
</comment>
<evidence type="ECO:0000256" key="12">
    <source>
        <dbReference type="ARBA" id="ARBA00050984"/>
    </source>
</evidence>
<dbReference type="InterPro" id="IPR036837">
    <property type="entry name" value="Cation_efflux_CTD_sf"/>
</dbReference>
<dbReference type="InterPro" id="IPR058533">
    <property type="entry name" value="Cation_efflux_TM"/>
</dbReference>
<evidence type="ECO:0000256" key="2">
    <source>
        <dbReference type="ARBA" id="ARBA00010212"/>
    </source>
</evidence>
<comment type="subcellular location">
    <subcellularLocation>
        <location evidence="1">Cell membrane</location>
        <topology evidence="1">Multi-pass membrane protein</topology>
    </subcellularLocation>
</comment>
<feature type="transmembrane region" description="Helical" evidence="15">
    <location>
        <begin position="174"/>
        <end position="190"/>
    </location>
</feature>
<proteinExistence type="inferred from homology"/>
<evidence type="ECO:0000313" key="19">
    <source>
        <dbReference type="Proteomes" id="UP000298133"/>
    </source>
</evidence>
<evidence type="ECO:0000256" key="13">
    <source>
        <dbReference type="ARBA" id="ARBA00062926"/>
    </source>
</evidence>
<feature type="transmembrane region" description="Helical" evidence="15">
    <location>
        <begin position="32"/>
        <end position="51"/>
    </location>
</feature>
<evidence type="ECO:0000256" key="9">
    <source>
        <dbReference type="ARBA" id="ARBA00023136"/>
    </source>
</evidence>
<dbReference type="Gene3D" id="3.30.70.1350">
    <property type="entry name" value="Cation efflux protein, cytoplasmic domain"/>
    <property type="match status" value="1"/>
</dbReference>
<evidence type="ECO:0000259" key="17">
    <source>
        <dbReference type="Pfam" id="PF16916"/>
    </source>
</evidence>
<evidence type="ECO:0000256" key="15">
    <source>
        <dbReference type="SAM" id="Phobius"/>
    </source>
</evidence>
<dbReference type="FunFam" id="3.30.70.1350:FF:000002">
    <property type="entry name" value="Ferrous-iron efflux pump FieF"/>
    <property type="match status" value="1"/>
</dbReference>
<keyword evidence="8 15" id="KW-1133">Transmembrane helix</keyword>
<dbReference type="PANTHER" id="PTHR43840:SF41">
    <property type="entry name" value="CATION-EFFLUX PUMP FIEF"/>
    <property type="match status" value="1"/>
</dbReference>
<dbReference type="InterPro" id="IPR050291">
    <property type="entry name" value="CDF_Transporter"/>
</dbReference>
<dbReference type="Gene3D" id="1.20.1510.10">
    <property type="entry name" value="Cation efflux protein transmembrane domain"/>
    <property type="match status" value="1"/>
</dbReference>
<dbReference type="EMBL" id="SPIA01000002">
    <property type="protein sequence ID" value="TFH68093.1"/>
    <property type="molecule type" value="Genomic_DNA"/>
</dbReference>
<evidence type="ECO:0000256" key="8">
    <source>
        <dbReference type="ARBA" id="ARBA00022989"/>
    </source>
</evidence>
<comment type="caution">
    <text evidence="18">The sequence shown here is derived from an EMBL/GenBank/DDBJ whole genome shotgun (WGS) entry which is preliminary data.</text>
</comment>
<keyword evidence="3" id="KW-0813">Transport</keyword>
<keyword evidence="4" id="KW-1003">Cell membrane</keyword>
<feature type="domain" description="Cation efflux protein transmembrane" evidence="16">
    <location>
        <begin position="7"/>
        <end position="198"/>
    </location>
</feature>
<comment type="similarity">
    <text evidence="2">Belongs to the cation diffusion facilitator (CDF) transporter (TC 2.A.4) family. FieF subfamily.</text>
</comment>
<dbReference type="NCBIfam" id="TIGR01297">
    <property type="entry name" value="CDF"/>
    <property type="match status" value="1"/>
</dbReference>
<keyword evidence="19" id="KW-1185">Reference proteome</keyword>
<feature type="transmembrane region" description="Helical" evidence="15">
    <location>
        <begin position="72"/>
        <end position="91"/>
    </location>
</feature>
<evidence type="ECO:0000256" key="3">
    <source>
        <dbReference type="ARBA" id="ARBA00022448"/>
    </source>
</evidence>
<comment type="catalytic activity">
    <reaction evidence="11">
        <text>Zn(2+)(in) + H(+)(out) = Zn(2+)(out) + H(+)(in)</text>
        <dbReference type="Rhea" id="RHEA:28839"/>
        <dbReference type="ChEBI" id="CHEBI:15378"/>
        <dbReference type="ChEBI" id="CHEBI:29105"/>
    </reaction>
</comment>
<evidence type="ECO:0000256" key="4">
    <source>
        <dbReference type="ARBA" id="ARBA00022475"/>
    </source>
</evidence>
<feature type="transmembrane region" description="Helical" evidence="15">
    <location>
        <begin position="150"/>
        <end position="168"/>
    </location>
</feature>
<comment type="catalytic activity">
    <reaction evidence="12">
        <text>Cd(2+)(in) + H(+)(out) = Cd(2+)(out) + H(+)(in)</text>
        <dbReference type="Rhea" id="RHEA:28739"/>
        <dbReference type="ChEBI" id="CHEBI:15378"/>
        <dbReference type="ChEBI" id="CHEBI:48775"/>
    </reaction>
</comment>
<keyword evidence="5" id="KW-0410">Iron transport</keyword>
<evidence type="ECO:0000256" key="14">
    <source>
        <dbReference type="ARBA" id="ARBA00072262"/>
    </source>
</evidence>
<dbReference type="GO" id="GO:0006882">
    <property type="term" value="P:intracellular zinc ion homeostasis"/>
    <property type="evidence" value="ECO:0007669"/>
    <property type="project" value="TreeGrafter"/>
</dbReference>
<name>A0A4Y8ULD7_9GAMM</name>
<evidence type="ECO:0000256" key="11">
    <source>
        <dbReference type="ARBA" id="ARBA00047695"/>
    </source>
</evidence>
<dbReference type="GO" id="GO:0005886">
    <property type="term" value="C:plasma membrane"/>
    <property type="evidence" value="ECO:0007669"/>
    <property type="project" value="UniProtKB-SubCell"/>
</dbReference>
<evidence type="ECO:0000259" key="16">
    <source>
        <dbReference type="Pfam" id="PF01545"/>
    </source>
</evidence>
<evidence type="ECO:0000256" key="1">
    <source>
        <dbReference type="ARBA" id="ARBA00004651"/>
    </source>
</evidence>
<dbReference type="Proteomes" id="UP000298133">
    <property type="component" value="Unassembled WGS sequence"/>
</dbReference>
<gene>
    <name evidence="18" type="ORF">E3W66_07100</name>
</gene>
<organism evidence="18 19">
    <name type="scientific">Gammaproteobacteria bacterium LSUCC0057</name>
    <dbReference type="NCBI Taxonomy" id="2559237"/>
    <lineage>
        <taxon>Bacteria</taxon>
        <taxon>Pseudomonadati</taxon>
        <taxon>Pseudomonadota</taxon>
        <taxon>Gammaproteobacteria</taxon>
        <taxon>Cellvibrionales</taxon>
        <taxon>Porticoccaceae</taxon>
        <taxon>SAR92 clade</taxon>
    </lineage>
</organism>
<evidence type="ECO:0000256" key="5">
    <source>
        <dbReference type="ARBA" id="ARBA00022496"/>
    </source>
</evidence>
<dbReference type="GO" id="GO:0015093">
    <property type="term" value="F:ferrous iron transmembrane transporter activity"/>
    <property type="evidence" value="ECO:0007669"/>
    <property type="project" value="TreeGrafter"/>
</dbReference>
<reference evidence="18 19" key="1">
    <citation type="submission" date="2019-03" db="EMBL/GenBank/DDBJ databases">
        <title>Draft genome of Gammaproteobacteria bacterium LSUCC0057, a member of the SAR92 clade.</title>
        <authorList>
            <person name="Lanclos V.C."/>
            <person name="Doiron C."/>
            <person name="Henson M.W."/>
            <person name="Thrash J.C."/>
        </authorList>
    </citation>
    <scope>NUCLEOTIDE SEQUENCE [LARGE SCALE GENOMIC DNA]</scope>
    <source>
        <strain evidence="18 19">LSUCC0057</strain>
    </source>
</reference>
<feature type="transmembrane region" description="Helical" evidence="15">
    <location>
        <begin position="111"/>
        <end position="130"/>
    </location>
</feature>
<evidence type="ECO:0000256" key="10">
    <source>
        <dbReference type="ARBA" id="ARBA00035584"/>
    </source>
</evidence>
<dbReference type="PANTHER" id="PTHR43840">
    <property type="entry name" value="MITOCHONDRIAL METAL TRANSPORTER 1-RELATED"/>
    <property type="match status" value="1"/>
</dbReference>
<dbReference type="InterPro" id="IPR027470">
    <property type="entry name" value="Cation_efflux_CTD"/>
</dbReference>
<keyword evidence="9 15" id="KW-0472">Membrane</keyword>
<dbReference type="InterPro" id="IPR002524">
    <property type="entry name" value="Cation_efflux"/>
</dbReference>
<dbReference type="InterPro" id="IPR027469">
    <property type="entry name" value="Cation_efflux_TMD_sf"/>
</dbReference>
<dbReference type="SUPFAM" id="SSF161111">
    <property type="entry name" value="Cation efflux protein transmembrane domain-like"/>
    <property type="match status" value="1"/>
</dbReference>
<comment type="subunit">
    <text evidence="13">Homodimer. The subunits are held together in a parallel orientation through zinc binding at the interface of the cytoplasmic domains.</text>
</comment>
<accession>A0A4Y8ULD7</accession>
<evidence type="ECO:0000256" key="7">
    <source>
        <dbReference type="ARBA" id="ARBA00022906"/>
    </source>
</evidence>
<dbReference type="FunFam" id="1.20.1510.10:FF:000001">
    <property type="entry name" value="Ferrous-iron efflux pump FieF"/>
    <property type="match status" value="1"/>
</dbReference>
<keyword evidence="7" id="KW-0406">Ion transport</keyword>
<keyword evidence="7" id="KW-0864">Zinc transport</keyword>
<feature type="domain" description="Cation efflux protein cytoplasmic" evidence="17">
    <location>
        <begin position="202"/>
        <end position="278"/>
    </location>
</feature>
<dbReference type="Pfam" id="PF01545">
    <property type="entry name" value="Cation_efflux"/>
    <property type="match status" value="1"/>
</dbReference>
<sequence length="293" mass="31562">MRAATYASTSVALVLITLKLYAWSQSDSISLLATLVDSCLDALASVINLLAVRHALTPADHEHRFGHGKAEALAGLGQAAFITGSAAFLLVEAAQRLLNPSLPSATALGQLVMIISIVLTLALVLFQRFVVAKTGSTAISADALHYKSDLLVNAAVIVALYCAAQGWILVDPLLALAVGFYILYSAWEIVREAGDHLMDRELPEHEREALKAVLAAQQQLRGYHDLRTRRAGNDTFIQVHIELDDHLNLLQAHVISDRIEEALMAAYPGAEVLIHIDPVSVAAQEPPPPYLAS</sequence>
<dbReference type="GO" id="GO:0015086">
    <property type="term" value="F:cadmium ion transmembrane transporter activity"/>
    <property type="evidence" value="ECO:0007669"/>
    <property type="project" value="TreeGrafter"/>
</dbReference>
<evidence type="ECO:0000313" key="18">
    <source>
        <dbReference type="EMBL" id="TFH68093.1"/>
    </source>
</evidence>
<keyword evidence="7" id="KW-0862">Zinc</keyword>
<dbReference type="Pfam" id="PF16916">
    <property type="entry name" value="ZT_dimer"/>
    <property type="match status" value="1"/>
</dbReference>
<keyword evidence="6 15" id="KW-0812">Transmembrane</keyword>
<dbReference type="GO" id="GO:0015341">
    <property type="term" value="F:zinc efflux antiporter activity"/>
    <property type="evidence" value="ECO:0007669"/>
    <property type="project" value="TreeGrafter"/>
</dbReference>
<dbReference type="OrthoDB" id="9806522at2"/>
<evidence type="ECO:0000256" key="6">
    <source>
        <dbReference type="ARBA" id="ARBA00022692"/>
    </source>
</evidence>
<dbReference type="SUPFAM" id="SSF160240">
    <property type="entry name" value="Cation efflux protein cytoplasmic domain-like"/>
    <property type="match status" value="1"/>
</dbReference>
<protein>
    <recommendedName>
        <fullName evidence="14">Cation-efflux pump FieF</fullName>
    </recommendedName>
</protein>
<dbReference type="AlphaFoldDB" id="A0A4Y8ULD7"/>